<dbReference type="InterPro" id="IPR036388">
    <property type="entry name" value="WH-like_DNA-bd_sf"/>
</dbReference>
<organism evidence="6 7">
    <name type="scientific">Wickerhamiella sorbophila</name>
    <dbReference type="NCBI Taxonomy" id="45607"/>
    <lineage>
        <taxon>Eukaryota</taxon>
        <taxon>Fungi</taxon>
        <taxon>Dikarya</taxon>
        <taxon>Ascomycota</taxon>
        <taxon>Saccharomycotina</taxon>
        <taxon>Dipodascomycetes</taxon>
        <taxon>Dipodascales</taxon>
        <taxon>Trichomonascaceae</taxon>
        <taxon>Wickerhamiella</taxon>
    </lineage>
</organism>
<comment type="caution">
    <text evidence="6">The sequence shown here is derived from an EMBL/GenBank/DDBJ whole genome shotgun (WGS) entry which is preliminary data.</text>
</comment>
<gene>
    <name evidence="6" type="ORF">B9G98_04220</name>
</gene>
<dbReference type="EMBL" id="NDIQ01000022">
    <property type="protein sequence ID" value="PRT56600.1"/>
    <property type="molecule type" value="Genomic_DNA"/>
</dbReference>
<dbReference type="RefSeq" id="XP_024666545.1">
    <property type="nucleotide sequence ID" value="XM_024810777.1"/>
</dbReference>
<reference evidence="6 7" key="1">
    <citation type="submission" date="2017-04" db="EMBL/GenBank/DDBJ databases">
        <title>Genome sequencing of [Candida] sorbophila.</title>
        <authorList>
            <person name="Ahn J.O."/>
        </authorList>
    </citation>
    <scope>NUCLEOTIDE SEQUENCE [LARGE SCALE GENOMIC DNA]</scope>
    <source>
        <strain evidence="6 7">DS02</strain>
    </source>
</reference>
<dbReference type="Pfam" id="PF01035">
    <property type="entry name" value="DNA_binding_1"/>
    <property type="match status" value="1"/>
</dbReference>
<protein>
    <recommendedName>
        <fullName evidence="2">6-O-methylguanine-DNA methyltransferase</fullName>
    </recommendedName>
    <alternativeName>
        <fullName evidence="4">DNA repair MTase</fullName>
    </alternativeName>
    <alternativeName>
        <fullName evidence="3">O-6-methylguanine-DNA-alkyltransferase</fullName>
    </alternativeName>
</protein>
<evidence type="ECO:0000313" key="7">
    <source>
        <dbReference type="Proteomes" id="UP000238350"/>
    </source>
</evidence>
<keyword evidence="7" id="KW-1185">Reference proteome</keyword>
<keyword evidence="6" id="KW-0808">Transferase</keyword>
<dbReference type="GeneID" id="36517968"/>
<dbReference type="SUPFAM" id="SSF46767">
    <property type="entry name" value="Methylated DNA-protein cysteine methyltransferase, C-terminal domain"/>
    <property type="match status" value="1"/>
</dbReference>
<accession>A0A2T0FNP1</accession>
<dbReference type="CDD" id="cd06445">
    <property type="entry name" value="ATase"/>
    <property type="match status" value="1"/>
</dbReference>
<evidence type="ECO:0000256" key="3">
    <source>
        <dbReference type="ARBA" id="ARBA00031621"/>
    </source>
</evidence>
<dbReference type="InterPro" id="IPR036217">
    <property type="entry name" value="MethylDNA_cys_MeTrfase_DNAb"/>
</dbReference>
<dbReference type="GO" id="GO:0016740">
    <property type="term" value="F:transferase activity"/>
    <property type="evidence" value="ECO:0007669"/>
    <property type="project" value="UniProtKB-KW"/>
</dbReference>
<dbReference type="InterPro" id="IPR014048">
    <property type="entry name" value="MethylDNA_cys_MeTrfase_DNA-bd"/>
</dbReference>
<dbReference type="Gene3D" id="1.10.10.10">
    <property type="entry name" value="Winged helix-like DNA-binding domain superfamily/Winged helix DNA-binding domain"/>
    <property type="match status" value="1"/>
</dbReference>
<evidence type="ECO:0000313" key="6">
    <source>
        <dbReference type="EMBL" id="PRT56600.1"/>
    </source>
</evidence>
<dbReference type="PANTHER" id="PTHR42942">
    <property type="entry name" value="6-O-METHYLGUANINE DNA METHYLTRANSFERASE"/>
    <property type="match status" value="1"/>
</dbReference>
<name>A0A2T0FNP1_9ASCO</name>
<feature type="domain" description="Methylated-DNA-[protein]-cysteine S-methyltransferase DNA binding" evidence="5">
    <location>
        <begin position="13"/>
        <end position="97"/>
    </location>
</feature>
<dbReference type="PANTHER" id="PTHR42942:SF1">
    <property type="entry name" value="ALKYLTRANSFERASE-LIKE PROTEIN 1"/>
    <property type="match status" value="1"/>
</dbReference>
<dbReference type="Proteomes" id="UP000238350">
    <property type="component" value="Unassembled WGS sequence"/>
</dbReference>
<dbReference type="STRING" id="45607.A0A2T0FNP1"/>
<proteinExistence type="predicted"/>
<dbReference type="InterPro" id="IPR052520">
    <property type="entry name" value="ATL_DNA_repair"/>
</dbReference>
<dbReference type="GO" id="GO:0006281">
    <property type="term" value="P:DNA repair"/>
    <property type="evidence" value="ECO:0007669"/>
    <property type="project" value="InterPro"/>
</dbReference>
<evidence type="ECO:0000256" key="1">
    <source>
        <dbReference type="ARBA" id="ARBA00022763"/>
    </source>
</evidence>
<evidence type="ECO:0000256" key="4">
    <source>
        <dbReference type="ARBA" id="ARBA00033095"/>
    </source>
</evidence>
<evidence type="ECO:0000259" key="5">
    <source>
        <dbReference type="Pfam" id="PF01035"/>
    </source>
</evidence>
<evidence type="ECO:0000256" key="2">
    <source>
        <dbReference type="ARBA" id="ARBA00030795"/>
    </source>
</evidence>
<keyword evidence="1" id="KW-0227">DNA damage</keyword>
<dbReference type="AlphaFoldDB" id="A0A2T0FNP1"/>
<dbReference type="OrthoDB" id="2548197at2759"/>
<sequence length="128" mass="14654">MPEYGAGSQEALDFHLMVYHLATQIPYGRVTNYGHLAYLAGKPENSRQVGYALKHLPTRPELRYSSQSVPWWRVIGGSGYISTVEKRQHQLERLRQEIPVTDKGGVDMATYGWFPEIEDLNTDVEYPQ</sequence>